<dbReference type="Gene3D" id="3.40.190.10">
    <property type="entry name" value="Periplasmic binding protein-like II"/>
    <property type="match status" value="2"/>
</dbReference>
<dbReference type="GO" id="GO:0030288">
    <property type="term" value="C:outer membrane-bounded periplasmic space"/>
    <property type="evidence" value="ECO:0007669"/>
    <property type="project" value="TreeGrafter"/>
</dbReference>
<protein>
    <submittedName>
        <fullName evidence="3">Thiamine ABC transporter substrate-binding protein</fullName>
    </submittedName>
</protein>
<dbReference type="GeneID" id="300114046"/>
<accession>A0A385D7W7</accession>
<dbReference type="SUPFAM" id="SSF53850">
    <property type="entry name" value="Periplasmic binding protein-like II"/>
    <property type="match status" value="1"/>
</dbReference>
<dbReference type="NCBIfam" id="TIGR01254">
    <property type="entry name" value="sfuA"/>
    <property type="match status" value="1"/>
</dbReference>
<organism evidence="3 4">
    <name type="scientific">Streptomyces koyangensis</name>
    <dbReference type="NCBI Taxonomy" id="188770"/>
    <lineage>
        <taxon>Bacteria</taxon>
        <taxon>Bacillati</taxon>
        <taxon>Actinomycetota</taxon>
        <taxon>Actinomycetes</taxon>
        <taxon>Kitasatosporales</taxon>
        <taxon>Streptomycetaceae</taxon>
        <taxon>Streptomyces</taxon>
        <taxon>Streptomyces aurantiacus group</taxon>
    </lineage>
</organism>
<reference evidence="3 4" key="1">
    <citation type="submission" date="2018-08" db="EMBL/GenBank/DDBJ databases">
        <authorList>
            <person name="Ferrada E.E."/>
            <person name="Latorre B.A."/>
        </authorList>
    </citation>
    <scope>NUCLEOTIDE SEQUENCE [LARGE SCALE GENOMIC DNA]</scope>
    <source>
        <strain evidence="3 4">VK-A60T</strain>
    </source>
</reference>
<sequence length="360" mass="38877">MPIARNAARTALVACAGLFAVTACGSGDGADEAQSKQVTLVTHDSFNVSKGVLAEFKKKTGYTVKVLKSGDAGQAVNQAVLSRGNPQGDVLFGVDNTLLSRAVDNGVFAPYQAKGLDRVPAEYQLDGEKHRVTPVDTGDICVNYDKSYFADKKLDPPRTFEELADPKYKNLLVTENVATSSPGLGFLLGTAAEFGDKGWQDYWKKLKVNGVKVVEGWEQAYNEEFSGSAGGKKAGGDRPLVVSYASSPPVEVLYADPQPDEAPTGVLTDTCFRQIEFAGLLDGAKNPEGGKKLLDFLIGKTFQEDLPLQMFVRPVADDAKLPELFTEFGAEADRARSLEPEKIAENREAWVKSWTSLVVK</sequence>
<dbReference type="AlphaFoldDB" id="A0A385D7W7"/>
<dbReference type="EMBL" id="CP031742">
    <property type="protein sequence ID" value="AXQ54466.1"/>
    <property type="molecule type" value="Genomic_DNA"/>
</dbReference>
<dbReference type="CDD" id="cd13545">
    <property type="entry name" value="PBP2_TbpA"/>
    <property type="match status" value="1"/>
</dbReference>
<evidence type="ECO:0000256" key="1">
    <source>
        <dbReference type="ARBA" id="ARBA00022729"/>
    </source>
</evidence>
<feature type="signal peptide" evidence="2">
    <location>
        <begin position="1"/>
        <end position="25"/>
    </location>
</feature>
<dbReference type="PANTHER" id="PTHR30006:SF2">
    <property type="entry name" value="ABC TRANSPORTER SUBSTRATE-BINDING PROTEIN"/>
    <property type="match status" value="1"/>
</dbReference>
<name>A0A385D7W7_9ACTN</name>
<dbReference type="Pfam" id="PF13343">
    <property type="entry name" value="SBP_bac_6"/>
    <property type="match status" value="1"/>
</dbReference>
<feature type="chain" id="PRO_5017218064" evidence="2">
    <location>
        <begin position="26"/>
        <end position="360"/>
    </location>
</feature>
<dbReference type="PROSITE" id="PS51257">
    <property type="entry name" value="PROKAR_LIPOPROTEIN"/>
    <property type="match status" value="1"/>
</dbReference>
<dbReference type="InterPro" id="IPR005948">
    <property type="entry name" value="ThiB-like"/>
</dbReference>
<evidence type="ECO:0000256" key="2">
    <source>
        <dbReference type="SAM" id="SignalP"/>
    </source>
</evidence>
<gene>
    <name evidence="3" type="ORF">D0C37_07540</name>
</gene>
<keyword evidence="1 2" id="KW-0732">Signal</keyword>
<proteinExistence type="predicted"/>
<dbReference type="GO" id="GO:0015888">
    <property type="term" value="P:thiamine transport"/>
    <property type="evidence" value="ECO:0007669"/>
    <property type="project" value="InterPro"/>
</dbReference>
<dbReference type="KEGG" id="sky:D0C37_07540"/>
<dbReference type="Proteomes" id="UP000259636">
    <property type="component" value="Chromosome"/>
</dbReference>
<evidence type="ECO:0000313" key="3">
    <source>
        <dbReference type="EMBL" id="AXQ54466.1"/>
    </source>
</evidence>
<evidence type="ECO:0000313" key="4">
    <source>
        <dbReference type="Proteomes" id="UP000259636"/>
    </source>
</evidence>
<dbReference type="PANTHER" id="PTHR30006">
    <property type="entry name" value="THIAMINE-BINDING PERIPLASMIC PROTEIN-RELATED"/>
    <property type="match status" value="1"/>
</dbReference>
<dbReference type="GO" id="GO:0030975">
    <property type="term" value="F:thiamine binding"/>
    <property type="evidence" value="ECO:0007669"/>
    <property type="project" value="InterPro"/>
</dbReference>
<dbReference type="GO" id="GO:0030976">
    <property type="term" value="F:thiamine pyrophosphate binding"/>
    <property type="evidence" value="ECO:0007669"/>
    <property type="project" value="TreeGrafter"/>
</dbReference>
<dbReference type="RefSeq" id="WP_117348982.1">
    <property type="nucleotide sequence ID" value="NZ_CP031742.1"/>
</dbReference>